<dbReference type="EMBL" id="QPJC01000003">
    <property type="protein sequence ID" value="RCW45068.1"/>
    <property type="molecule type" value="Genomic_DNA"/>
</dbReference>
<dbReference type="InterPro" id="IPR036527">
    <property type="entry name" value="SCP2_sterol-bd_dom_sf"/>
</dbReference>
<dbReference type="Pfam" id="PF11716">
    <property type="entry name" value="MDMPI_N"/>
    <property type="match status" value="1"/>
</dbReference>
<dbReference type="GO" id="GO:0046872">
    <property type="term" value="F:metal ion binding"/>
    <property type="evidence" value="ECO:0007669"/>
    <property type="project" value="InterPro"/>
</dbReference>
<proteinExistence type="predicted"/>
<comment type="caution">
    <text evidence="2">The sequence shown here is derived from an EMBL/GenBank/DDBJ whole genome shotgun (WGS) entry which is preliminary data.</text>
</comment>
<dbReference type="Proteomes" id="UP000253495">
    <property type="component" value="Unassembled WGS sequence"/>
</dbReference>
<dbReference type="AlphaFoldDB" id="A0A368VWF3"/>
<dbReference type="Gene3D" id="1.20.120.450">
    <property type="entry name" value="dinb family like domain"/>
    <property type="match status" value="1"/>
</dbReference>
<gene>
    <name evidence="2" type="ORF">DFQ14_10329</name>
</gene>
<dbReference type="InterPro" id="IPR024344">
    <property type="entry name" value="MDMPI_metal-binding"/>
</dbReference>
<sequence length="241" mass="26908">MLTLAASDRVGKDPEAMAPTILDRVRGGHHHLLDQVGELETAELRQSSRLPGWSRAHVVAHLAHNARMLTRVTRHALRGELVEPYPDGDRDSAIERDSALDATALVELLTSAQSELEITWDSLAERDWQRSVRFRNGTVHDLLLCRWRENEIHTVDLALGRTEEFWSPEFCEHALDFLAPRLEGSDVLLVPGDLSRTWTFGDGSTGTVRGPVHTIACWMAGRTPQEKPACDGTFPDLGPWP</sequence>
<evidence type="ECO:0000259" key="1">
    <source>
        <dbReference type="Pfam" id="PF11716"/>
    </source>
</evidence>
<feature type="domain" description="Mycothiol-dependent maleylpyruvate isomerase metal-binding" evidence="1">
    <location>
        <begin position="27"/>
        <end position="158"/>
    </location>
</feature>
<dbReference type="SUPFAM" id="SSF55718">
    <property type="entry name" value="SCP-like"/>
    <property type="match status" value="1"/>
</dbReference>
<organism evidence="2 3">
    <name type="scientific">Halopolyspora algeriensis</name>
    <dbReference type="NCBI Taxonomy" id="1500506"/>
    <lineage>
        <taxon>Bacteria</taxon>
        <taxon>Bacillati</taxon>
        <taxon>Actinomycetota</taxon>
        <taxon>Actinomycetes</taxon>
        <taxon>Actinomycetes incertae sedis</taxon>
        <taxon>Halopolyspora</taxon>
    </lineage>
</organism>
<keyword evidence="2" id="KW-0670">Pyruvate</keyword>
<protein>
    <submittedName>
        <fullName evidence="2">Maleylpyruvate isomerase</fullName>
    </submittedName>
</protein>
<dbReference type="InterPro" id="IPR017517">
    <property type="entry name" value="Maleyloyr_isom"/>
</dbReference>
<evidence type="ECO:0000313" key="2">
    <source>
        <dbReference type="EMBL" id="RCW45068.1"/>
    </source>
</evidence>
<accession>A0A368VWF3</accession>
<keyword evidence="3" id="KW-1185">Reference proteome</keyword>
<dbReference type="SUPFAM" id="SSF109854">
    <property type="entry name" value="DinB/YfiT-like putative metalloenzymes"/>
    <property type="match status" value="1"/>
</dbReference>
<keyword evidence="2" id="KW-0413">Isomerase</keyword>
<dbReference type="InterPro" id="IPR034660">
    <property type="entry name" value="DinB/YfiT-like"/>
</dbReference>
<dbReference type="GO" id="GO:0016853">
    <property type="term" value="F:isomerase activity"/>
    <property type="evidence" value="ECO:0007669"/>
    <property type="project" value="UniProtKB-KW"/>
</dbReference>
<evidence type="ECO:0000313" key="3">
    <source>
        <dbReference type="Proteomes" id="UP000253495"/>
    </source>
</evidence>
<dbReference type="NCBIfam" id="TIGR03083">
    <property type="entry name" value="maleylpyruvate isomerase family mycothiol-dependent enzyme"/>
    <property type="match status" value="1"/>
</dbReference>
<reference evidence="2 3" key="1">
    <citation type="submission" date="2018-07" db="EMBL/GenBank/DDBJ databases">
        <title>Genomic Encyclopedia of Type Strains, Phase III (KMG-III): the genomes of soil and plant-associated and newly described type strains.</title>
        <authorList>
            <person name="Whitman W."/>
        </authorList>
    </citation>
    <scope>NUCLEOTIDE SEQUENCE [LARGE SCALE GENOMIC DNA]</scope>
    <source>
        <strain evidence="2 3">CECT 8575</strain>
    </source>
</reference>
<name>A0A368VWF3_9ACTN</name>